<dbReference type="EMBL" id="JANBPW010000605">
    <property type="protein sequence ID" value="KAJ1948868.1"/>
    <property type="molecule type" value="Genomic_DNA"/>
</dbReference>
<gene>
    <name evidence="1" type="primary">MDM35</name>
    <name evidence="1" type="ORF">FBU59_001398</name>
</gene>
<comment type="caution">
    <text evidence="1">The sequence shown here is derived from an EMBL/GenBank/DDBJ whole genome shotgun (WGS) entry which is preliminary data.</text>
</comment>
<proteinExistence type="predicted"/>
<evidence type="ECO:0000313" key="1">
    <source>
        <dbReference type="EMBL" id="KAJ1948868.1"/>
    </source>
</evidence>
<sequence length="101" mass="11615">MWKLELILEEEKKTLEGRLVGNNTMDSIGDECTPLKHEYDACFNKWYSEKFLNGDTTNECREAFKKYQACVKKVLQEKGLTKMITDARPAIGSTFAEDEAK</sequence>
<reference evidence="1" key="1">
    <citation type="submission" date="2022-07" db="EMBL/GenBank/DDBJ databases">
        <title>Phylogenomic reconstructions and comparative analyses of Kickxellomycotina fungi.</title>
        <authorList>
            <person name="Reynolds N.K."/>
            <person name="Stajich J.E."/>
            <person name="Barry K."/>
            <person name="Grigoriev I.V."/>
            <person name="Crous P."/>
            <person name="Smith M.E."/>
        </authorList>
    </citation>
    <scope>NUCLEOTIDE SEQUENCE</scope>
    <source>
        <strain evidence="1">NRRL 5244</strain>
    </source>
</reference>
<organism evidence="1 2">
    <name type="scientific">Linderina macrospora</name>
    <dbReference type="NCBI Taxonomy" id="4868"/>
    <lineage>
        <taxon>Eukaryota</taxon>
        <taxon>Fungi</taxon>
        <taxon>Fungi incertae sedis</taxon>
        <taxon>Zoopagomycota</taxon>
        <taxon>Kickxellomycotina</taxon>
        <taxon>Kickxellomycetes</taxon>
        <taxon>Kickxellales</taxon>
        <taxon>Kickxellaceae</taxon>
        <taxon>Linderina</taxon>
    </lineage>
</organism>
<dbReference type="Proteomes" id="UP001150603">
    <property type="component" value="Unassembled WGS sequence"/>
</dbReference>
<keyword evidence="2" id="KW-1185">Reference proteome</keyword>
<protein>
    <submittedName>
        <fullName evidence="1">Mitochondrial distribution and morphology protein 35</fullName>
    </submittedName>
</protein>
<accession>A0ACC1JED5</accession>
<evidence type="ECO:0000313" key="2">
    <source>
        <dbReference type="Proteomes" id="UP001150603"/>
    </source>
</evidence>
<name>A0ACC1JED5_9FUNG</name>